<evidence type="ECO:0000256" key="4">
    <source>
        <dbReference type="ARBA" id="ARBA00022723"/>
    </source>
</evidence>
<dbReference type="EC" id="3.1.2.6" evidence="7"/>
<dbReference type="PANTHER" id="PTHR43705:SF1">
    <property type="entry name" value="HYDROXYACYLGLUTATHIONE HYDROLASE GLOB"/>
    <property type="match status" value="1"/>
</dbReference>
<comment type="pathway">
    <text evidence="2 7">Secondary metabolite metabolism; methylglyoxal degradation; (R)-lactate from methylglyoxal: step 2/2.</text>
</comment>
<dbReference type="UniPathway" id="UPA00619">
    <property type="reaction ID" value="UER00676"/>
</dbReference>
<organism evidence="9 10">
    <name type="scientific">Aphanocapsa feldmannii 277cV</name>
    <dbReference type="NCBI Taxonomy" id="2507553"/>
    <lineage>
        <taxon>Bacteria</taxon>
        <taxon>Bacillati</taxon>
        <taxon>Cyanobacteriota</taxon>
        <taxon>Cyanophyceae</taxon>
        <taxon>Oscillatoriophycideae</taxon>
        <taxon>Chroococcales</taxon>
        <taxon>Microcystaceae</taxon>
        <taxon>Aphanocapsa</taxon>
    </lineage>
</organism>
<feature type="domain" description="Metallo-beta-lactamase" evidence="8">
    <location>
        <begin position="15"/>
        <end position="178"/>
    </location>
</feature>
<dbReference type="SMART" id="SM00849">
    <property type="entry name" value="Lactamase_B"/>
    <property type="match status" value="1"/>
</dbReference>
<proteinExistence type="inferred from homology"/>
<evidence type="ECO:0000256" key="7">
    <source>
        <dbReference type="HAMAP-Rule" id="MF_01374"/>
    </source>
</evidence>
<name>A0A524RQ79_9CHRO</name>
<dbReference type="Pfam" id="PF00753">
    <property type="entry name" value="Lactamase_B"/>
    <property type="match status" value="1"/>
</dbReference>
<dbReference type="GO" id="GO:0046872">
    <property type="term" value="F:metal ion binding"/>
    <property type="evidence" value="ECO:0007669"/>
    <property type="project" value="UniProtKB-KW"/>
</dbReference>
<evidence type="ECO:0000313" key="10">
    <source>
        <dbReference type="Proteomes" id="UP000317990"/>
    </source>
</evidence>
<dbReference type="InterPro" id="IPR032282">
    <property type="entry name" value="HAGH_C"/>
</dbReference>
<reference evidence="9 10" key="1">
    <citation type="journal article" date="2019" name="mSystems">
        <title>Life at home and on the roam: Genomic adaptions reflect the dual lifestyle of an intracellular, facultative symbiont.</title>
        <authorList>
            <person name="Burgsdorf I."/>
        </authorList>
    </citation>
    <scope>NUCLEOTIDE SEQUENCE [LARGE SCALE GENOMIC DNA]</scope>
    <source>
        <strain evidence="9">277cV</strain>
    </source>
</reference>
<comment type="function">
    <text evidence="7">Thiolesterase that catalyzes the hydrolysis of S-D-lactoyl-glutathione to form glutathione and D-lactic acid.</text>
</comment>
<dbReference type="Gene3D" id="3.60.15.10">
    <property type="entry name" value="Ribonuclease Z/Hydroxyacylglutathione hydrolase-like"/>
    <property type="match status" value="1"/>
</dbReference>
<gene>
    <name evidence="7 9" type="primary">gloB</name>
    <name evidence="9" type="ORF">ERJ67_02050</name>
</gene>
<feature type="binding site" evidence="7">
    <location>
        <position position="60"/>
    </location>
    <ligand>
        <name>Zn(2+)</name>
        <dbReference type="ChEBI" id="CHEBI:29105"/>
        <label>1</label>
    </ligand>
</feature>
<feature type="binding site" evidence="7">
    <location>
        <position position="140"/>
    </location>
    <ligand>
        <name>Zn(2+)</name>
        <dbReference type="ChEBI" id="CHEBI:29105"/>
        <label>1</label>
    </ligand>
</feature>
<keyword evidence="6 7" id="KW-0862">Zinc</keyword>
<comment type="subunit">
    <text evidence="7">Monomer.</text>
</comment>
<dbReference type="SUPFAM" id="SSF56281">
    <property type="entry name" value="Metallo-hydrolase/oxidoreductase"/>
    <property type="match status" value="1"/>
</dbReference>
<feature type="binding site" evidence="7">
    <location>
        <position position="58"/>
    </location>
    <ligand>
        <name>Zn(2+)</name>
        <dbReference type="ChEBI" id="CHEBI:29105"/>
        <label>1</label>
    </ligand>
</feature>
<dbReference type="CDD" id="cd07723">
    <property type="entry name" value="hydroxyacylglutathione_hydrolase_MBL-fold"/>
    <property type="match status" value="1"/>
</dbReference>
<evidence type="ECO:0000313" key="9">
    <source>
        <dbReference type="EMBL" id="TGG94582.1"/>
    </source>
</evidence>
<dbReference type="InterPro" id="IPR036866">
    <property type="entry name" value="RibonucZ/Hydroxyglut_hydro"/>
</dbReference>
<dbReference type="HAMAP" id="MF_01374">
    <property type="entry name" value="Glyoxalase_2"/>
    <property type="match status" value="1"/>
</dbReference>
<evidence type="ECO:0000256" key="5">
    <source>
        <dbReference type="ARBA" id="ARBA00022801"/>
    </source>
</evidence>
<evidence type="ECO:0000256" key="6">
    <source>
        <dbReference type="ARBA" id="ARBA00022833"/>
    </source>
</evidence>
<comment type="caution">
    <text evidence="9">The sequence shown here is derived from an EMBL/GenBank/DDBJ whole genome shotgun (WGS) entry which is preliminary data.</text>
</comment>
<keyword evidence="5 7" id="KW-0378">Hydrolase</keyword>
<dbReference type="AlphaFoldDB" id="A0A524RQ79"/>
<dbReference type="InterPro" id="IPR035680">
    <property type="entry name" value="Clx_II_MBL"/>
</dbReference>
<dbReference type="GO" id="GO:0019243">
    <property type="term" value="P:methylglyoxal catabolic process to D-lactate via S-lactoyl-glutathione"/>
    <property type="evidence" value="ECO:0007669"/>
    <property type="project" value="UniProtKB-UniRule"/>
</dbReference>
<sequence>MNPSFRIRRLPALQDNLLPLIEDPGHGRAAVVDPATAAGVIEALEAGGMALEVVLLTHHHQDHIGGVEPLRRRWPGLQVLGAAADQRRLPRLSRGLRDGDCFQLFGRTVQVLAVPAHTRHHIAYVLPATGQERAELFCGDTLFMAGCGRLFEGTPADLSRALQRLAELPDETRVWCAHEYSSTNLAFALEQEPANHTLVAQIERVKALRQAGLYSVPSSIGLERAINPFMRVGEPALQQATGQRSAVQVLRVLRQRKDTFKPAASPAAGSPRR</sequence>
<dbReference type="InterPro" id="IPR001279">
    <property type="entry name" value="Metallo-B-lactamas"/>
</dbReference>
<comment type="catalytic activity">
    <reaction evidence="1 7">
        <text>an S-(2-hydroxyacyl)glutathione + H2O = a 2-hydroxy carboxylate + glutathione + H(+)</text>
        <dbReference type="Rhea" id="RHEA:21864"/>
        <dbReference type="ChEBI" id="CHEBI:15377"/>
        <dbReference type="ChEBI" id="CHEBI:15378"/>
        <dbReference type="ChEBI" id="CHEBI:57925"/>
        <dbReference type="ChEBI" id="CHEBI:58896"/>
        <dbReference type="ChEBI" id="CHEBI:71261"/>
        <dbReference type="EC" id="3.1.2.6"/>
    </reaction>
</comment>
<keyword evidence="4 7" id="KW-0479">Metal-binding</keyword>
<dbReference type="EMBL" id="SRMO01000033">
    <property type="protein sequence ID" value="TGG94582.1"/>
    <property type="molecule type" value="Genomic_DNA"/>
</dbReference>
<feature type="binding site" evidence="7">
    <location>
        <position position="117"/>
    </location>
    <ligand>
        <name>Zn(2+)</name>
        <dbReference type="ChEBI" id="CHEBI:29105"/>
        <label>1</label>
    </ligand>
</feature>
<feature type="binding site" evidence="7">
    <location>
        <position position="140"/>
    </location>
    <ligand>
        <name>Zn(2+)</name>
        <dbReference type="ChEBI" id="CHEBI:29105"/>
        <label>2</label>
    </ligand>
</feature>
<feature type="binding site" evidence="7">
    <location>
        <position position="178"/>
    </location>
    <ligand>
        <name>Zn(2+)</name>
        <dbReference type="ChEBI" id="CHEBI:29105"/>
        <label>2</label>
    </ligand>
</feature>
<dbReference type="InterPro" id="IPR050110">
    <property type="entry name" value="Glyoxalase_II_hydrolase"/>
</dbReference>
<dbReference type="PIRSF" id="PIRSF005457">
    <property type="entry name" value="Glx"/>
    <property type="match status" value="1"/>
</dbReference>
<evidence type="ECO:0000256" key="2">
    <source>
        <dbReference type="ARBA" id="ARBA00004963"/>
    </source>
</evidence>
<evidence type="ECO:0000259" key="8">
    <source>
        <dbReference type="SMART" id="SM00849"/>
    </source>
</evidence>
<feature type="binding site" evidence="7">
    <location>
        <position position="63"/>
    </location>
    <ligand>
        <name>Zn(2+)</name>
        <dbReference type="ChEBI" id="CHEBI:29105"/>
        <label>2</label>
    </ligand>
</feature>
<evidence type="ECO:0000256" key="3">
    <source>
        <dbReference type="ARBA" id="ARBA00006759"/>
    </source>
</evidence>
<accession>A0A524RQ79</accession>
<dbReference type="GO" id="GO:0004416">
    <property type="term" value="F:hydroxyacylglutathione hydrolase activity"/>
    <property type="evidence" value="ECO:0007669"/>
    <property type="project" value="UniProtKB-UniRule"/>
</dbReference>
<protein>
    <recommendedName>
        <fullName evidence="7">Hydroxyacylglutathione hydrolase</fullName>
        <ecNumber evidence="7">3.1.2.6</ecNumber>
    </recommendedName>
    <alternativeName>
        <fullName evidence="7">Glyoxalase II</fullName>
        <shortName evidence="7">Glx II</shortName>
    </alternativeName>
</protein>
<feature type="binding site" evidence="7">
    <location>
        <position position="62"/>
    </location>
    <ligand>
        <name>Zn(2+)</name>
        <dbReference type="ChEBI" id="CHEBI:29105"/>
        <label>2</label>
    </ligand>
</feature>
<dbReference type="NCBIfam" id="TIGR03413">
    <property type="entry name" value="GSH_gloB"/>
    <property type="match status" value="1"/>
</dbReference>
<evidence type="ECO:0000256" key="1">
    <source>
        <dbReference type="ARBA" id="ARBA00001623"/>
    </source>
</evidence>
<comment type="cofactor">
    <cofactor evidence="7">
        <name>Zn(2+)</name>
        <dbReference type="ChEBI" id="CHEBI:29105"/>
    </cofactor>
    <text evidence="7">Binds 2 Zn(2+) ions per subunit.</text>
</comment>
<dbReference type="InterPro" id="IPR017782">
    <property type="entry name" value="Hydroxyacylglutathione_Hdrlase"/>
</dbReference>
<dbReference type="PANTHER" id="PTHR43705">
    <property type="entry name" value="HYDROXYACYLGLUTATHIONE HYDROLASE"/>
    <property type="match status" value="1"/>
</dbReference>
<dbReference type="Proteomes" id="UP000317990">
    <property type="component" value="Unassembled WGS sequence"/>
</dbReference>
<dbReference type="Pfam" id="PF16123">
    <property type="entry name" value="HAGH_C"/>
    <property type="match status" value="1"/>
</dbReference>
<comment type="similarity">
    <text evidence="3 7">Belongs to the metallo-beta-lactamase superfamily. Glyoxalase II family.</text>
</comment>